<sequence>MTKSIIRAFKSVVLVGMWQWPVPLLNIRLNRFLFYQFECLLHGQQWTKCWV</sequence>
<proteinExistence type="predicted"/>
<reference evidence="1" key="1">
    <citation type="submission" date="2025-08" db="UniProtKB">
        <authorList>
            <consortium name="Ensembl"/>
        </authorList>
    </citation>
    <scope>IDENTIFICATION</scope>
</reference>
<dbReference type="GeneTree" id="ENSGT00910000147413"/>
<protein>
    <submittedName>
        <fullName evidence="1">Uncharacterized protein</fullName>
    </submittedName>
</protein>
<reference evidence="1" key="2">
    <citation type="submission" date="2025-09" db="UniProtKB">
        <authorList>
            <consortium name="Ensembl"/>
        </authorList>
    </citation>
    <scope>IDENTIFICATION</scope>
</reference>
<accession>A0A2K5QHC1</accession>
<keyword evidence="2" id="KW-1185">Reference proteome</keyword>
<name>A0A2K5QHC1_CEBIM</name>
<dbReference type="Ensembl" id="ENSCCAT00000032733.1">
    <property type="protein sequence ID" value="ENSCCAP00000015288.1"/>
    <property type="gene ID" value="ENSCCAG00000025438.1"/>
</dbReference>
<dbReference type="OMA" id="GQQWTKC"/>
<evidence type="ECO:0000313" key="1">
    <source>
        <dbReference type="Ensembl" id="ENSCCAP00000015288.1"/>
    </source>
</evidence>
<evidence type="ECO:0000313" key="2">
    <source>
        <dbReference type="Proteomes" id="UP000233040"/>
    </source>
</evidence>
<dbReference type="AlphaFoldDB" id="A0A2K5QHC1"/>
<organism evidence="1 2">
    <name type="scientific">Cebus imitator</name>
    <name type="common">Panamanian white-faced capuchin</name>
    <name type="synonym">Cebus capucinus imitator</name>
    <dbReference type="NCBI Taxonomy" id="2715852"/>
    <lineage>
        <taxon>Eukaryota</taxon>
        <taxon>Metazoa</taxon>
        <taxon>Chordata</taxon>
        <taxon>Craniata</taxon>
        <taxon>Vertebrata</taxon>
        <taxon>Euteleostomi</taxon>
        <taxon>Mammalia</taxon>
        <taxon>Eutheria</taxon>
        <taxon>Euarchontoglires</taxon>
        <taxon>Primates</taxon>
        <taxon>Haplorrhini</taxon>
        <taxon>Platyrrhini</taxon>
        <taxon>Cebidae</taxon>
        <taxon>Cebinae</taxon>
        <taxon>Cebus</taxon>
    </lineage>
</organism>
<dbReference type="Proteomes" id="UP000233040">
    <property type="component" value="Unassembled WGS sequence"/>
</dbReference>